<proteinExistence type="predicted"/>
<name>A0ABD2XS85_9GENT</name>
<protein>
    <submittedName>
        <fullName evidence="1">Uncharacterized protein</fullName>
    </submittedName>
</protein>
<dbReference type="AlphaFoldDB" id="A0ABD2XS85"/>
<evidence type="ECO:0000313" key="1">
    <source>
        <dbReference type="EMBL" id="KAL3497982.1"/>
    </source>
</evidence>
<gene>
    <name evidence="1" type="ORF">ACH5RR_040714</name>
</gene>
<accession>A0ABD2XS85</accession>
<organism evidence="1 2">
    <name type="scientific">Cinchona calisaya</name>
    <dbReference type="NCBI Taxonomy" id="153742"/>
    <lineage>
        <taxon>Eukaryota</taxon>
        <taxon>Viridiplantae</taxon>
        <taxon>Streptophyta</taxon>
        <taxon>Embryophyta</taxon>
        <taxon>Tracheophyta</taxon>
        <taxon>Spermatophyta</taxon>
        <taxon>Magnoliopsida</taxon>
        <taxon>eudicotyledons</taxon>
        <taxon>Gunneridae</taxon>
        <taxon>Pentapetalae</taxon>
        <taxon>asterids</taxon>
        <taxon>lamiids</taxon>
        <taxon>Gentianales</taxon>
        <taxon>Rubiaceae</taxon>
        <taxon>Cinchonoideae</taxon>
        <taxon>Cinchoneae</taxon>
        <taxon>Cinchona</taxon>
    </lineage>
</organism>
<evidence type="ECO:0000313" key="2">
    <source>
        <dbReference type="Proteomes" id="UP001630127"/>
    </source>
</evidence>
<dbReference type="Proteomes" id="UP001630127">
    <property type="component" value="Unassembled WGS sequence"/>
</dbReference>
<comment type="caution">
    <text evidence="1">The sequence shown here is derived from an EMBL/GenBank/DDBJ whole genome shotgun (WGS) entry which is preliminary data.</text>
</comment>
<dbReference type="PANTHER" id="PTHR35110:SF1">
    <property type="entry name" value="EXPRESSED PROTEIN"/>
    <property type="match status" value="1"/>
</dbReference>
<reference evidence="1 2" key="1">
    <citation type="submission" date="2024-11" db="EMBL/GenBank/DDBJ databases">
        <title>A near-complete genome assembly of Cinchona calisaya.</title>
        <authorList>
            <person name="Lian D.C."/>
            <person name="Zhao X.W."/>
            <person name="Wei L."/>
        </authorList>
    </citation>
    <scope>NUCLEOTIDE SEQUENCE [LARGE SCALE GENOMIC DNA]</scope>
    <source>
        <tissue evidence="1">Nenye</tissue>
    </source>
</reference>
<dbReference type="EMBL" id="JBJUIK010000017">
    <property type="protein sequence ID" value="KAL3497982.1"/>
    <property type="molecule type" value="Genomic_DNA"/>
</dbReference>
<keyword evidence="2" id="KW-1185">Reference proteome</keyword>
<sequence>MSGVIRFNVNIYVPVLFKRIMQEAGVDGLNSKTHMKLMLKWMRGRNMLRQFCNHVGSCKKFMLSTLPEEPQVNQSNNSAVVIIKSDKPKMEGVNKHRLRQKGVK</sequence>
<dbReference type="PANTHER" id="PTHR35110">
    <property type="entry name" value="EXPRESSED PROTEIN"/>
    <property type="match status" value="1"/>
</dbReference>